<dbReference type="AlphaFoldDB" id="A0A371NET8"/>
<dbReference type="InterPro" id="IPR043519">
    <property type="entry name" value="NT_sf"/>
</dbReference>
<dbReference type="InterPro" id="IPR041633">
    <property type="entry name" value="Polbeta"/>
</dbReference>
<dbReference type="SMR" id="A0A371NET8"/>
<dbReference type="PANTHER" id="PTHR43852">
    <property type="entry name" value="NUCLEOTIDYLTRANSFERASE"/>
    <property type="match status" value="1"/>
</dbReference>
<proteinExistence type="predicted"/>
<dbReference type="Gene3D" id="3.30.460.10">
    <property type="entry name" value="Beta Polymerase, domain 2"/>
    <property type="match status" value="1"/>
</dbReference>
<sequence length="129" mass="15714">MDEVIRKHVDRFLRVIRKIEGSERIRFIILYGSALRGGEWSDIDLAIYYDAEEDEASYYRFRVLSEVDEIFDVQIFQQLPLYVQVEVLRGEVIYCDDQRFLYDTAWKTIRDFDDFRHRFYDYIGLERMG</sequence>
<accession>A0A371NET8</accession>
<evidence type="ECO:0000313" key="6">
    <source>
        <dbReference type="Proteomes" id="UP000256864"/>
    </source>
</evidence>
<dbReference type="GeneID" id="82296777"/>
<keyword evidence="6" id="KW-1185">Reference proteome</keyword>
<dbReference type="SUPFAM" id="SSF81301">
    <property type="entry name" value="Nucleotidyltransferase"/>
    <property type="match status" value="1"/>
</dbReference>
<dbReference type="InterPro" id="IPR052930">
    <property type="entry name" value="TA_antitoxin_MntA"/>
</dbReference>
<evidence type="ECO:0000256" key="1">
    <source>
        <dbReference type="ARBA" id="ARBA00034531"/>
    </source>
</evidence>
<evidence type="ECO:0000313" key="5">
    <source>
        <dbReference type="EMBL" id="REE29012.1"/>
    </source>
</evidence>
<protein>
    <recommendedName>
        <fullName evidence="1">protein adenylyltransferase</fullName>
        <ecNumber evidence="1">2.7.7.108</ecNumber>
    </recommendedName>
</protein>
<gene>
    <name evidence="5" type="ORF">C7452_1045</name>
</gene>
<reference evidence="5 6" key="1">
    <citation type="submission" date="2018-07" db="EMBL/GenBank/DDBJ databases">
        <title>Genomic Encyclopedia of Type Strains, Phase IV (KMG-IV): sequencing the most valuable type-strain genomes for metagenomic binning, comparative biology and taxonomic classification.</title>
        <authorList>
            <person name="Goeker M."/>
        </authorList>
    </citation>
    <scope>NUCLEOTIDE SEQUENCE [LARGE SCALE GENOMIC DNA]</scope>
    <source>
        <strain evidence="5 6">DSM 7466</strain>
    </source>
</reference>
<comment type="catalytic activity">
    <reaction evidence="2">
        <text>O-(5'-adenylyl)-L-tyrosyl-[protein] + ATP = O-[5'-(adenylyl-(5'-&gt;3')-adenylyl)]-L-tyrosyl-[protein] + diphosphate</text>
        <dbReference type="Rhea" id="RHEA:66528"/>
        <dbReference type="Rhea" id="RHEA-COMP:13846"/>
        <dbReference type="Rhea" id="RHEA-COMP:17046"/>
        <dbReference type="ChEBI" id="CHEBI:30616"/>
        <dbReference type="ChEBI" id="CHEBI:33019"/>
        <dbReference type="ChEBI" id="CHEBI:83624"/>
        <dbReference type="ChEBI" id="CHEBI:167160"/>
    </reaction>
</comment>
<evidence type="ECO:0000256" key="3">
    <source>
        <dbReference type="ARBA" id="ARBA00048696"/>
    </source>
</evidence>
<organism evidence="5 6">
    <name type="scientific">Methanothermobacter defluvii</name>
    <dbReference type="NCBI Taxonomy" id="49339"/>
    <lineage>
        <taxon>Archaea</taxon>
        <taxon>Methanobacteriati</taxon>
        <taxon>Methanobacteriota</taxon>
        <taxon>Methanomada group</taxon>
        <taxon>Methanobacteria</taxon>
        <taxon>Methanobacteriales</taxon>
        <taxon>Methanobacteriaceae</taxon>
        <taxon>Methanothermobacter</taxon>
    </lineage>
</organism>
<dbReference type="Pfam" id="PF18765">
    <property type="entry name" value="Polbeta"/>
    <property type="match status" value="1"/>
</dbReference>
<dbReference type="Proteomes" id="UP000256864">
    <property type="component" value="Unassembled WGS sequence"/>
</dbReference>
<dbReference type="EC" id="2.7.7.108" evidence="1"/>
<dbReference type="PANTHER" id="PTHR43852:SF3">
    <property type="entry name" value="NUCLEOTIDYLTRANSFERASE"/>
    <property type="match status" value="1"/>
</dbReference>
<comment type="caution">
    <text evidence="5">The sequence shown here is derived from an EMBL/GenBank/DDBJ whole genome shotgun (WGS) entry which is preliminary data.</text>
</comment>
<evidence type="ECO:0000256" key="2">
    <source>
        <dbReference type="ARBA" id="ARBA00047518"/>
    </source>
</evidence>
<comment type="catalytic activity">
    <reaction evidence="3">
        <text>L-tyrosyl-[protein] + ATP = O-(5'-adenylyl)-L-tyrosyl-[protein] + diphosphate</text>
        <dbReference type="Rhea" id="RHEA:54288"/>
        <dbReference type="Rhea" id="RHEA-COMP:10136"/>
        <dbReference type="Rhea" id="RHEA-COMP:13846"/>
        <dbReference type="ChEBI" id="CHEBI:30616"/>
        <dbReference type="ChEBI" id="CHEBI:33019"/>
        <dbReference type="ChEBI" id="CHEBI:46858"/>
        <dbReference type="ChEBI" id="CHEBI:83624"/>
        <dbReference type="EC" id="2.7.7.108"/>
    </reaction>
</comment>
<dbReference type="RefSeq" id="WP_010875944.1">
    <property type="nucleotide sequence ID" value="NZ_QREL01000001.1"/>
</dbReference>
<dbReference type="GO" id="GO:0070733">
    <property type="term" value="F:AMPylase activity"/>
    <property type="evidence" value="ECO:0007669"/>
    <property type="project" value="UniProtKB-EC"/>
</dbReference>
<name>A0A371NET8_9EURY</name>
<dbReference type="CDD" id="cd05403">
    <property type="entry name" value="NT_KNTase_like"/>
    <property type="match status" value="1"/>
</dbReference>
<dbReference type="EMBL" id="QREL01000001">
    <property type="protein sequence ID" value="REE29012.1"/>
    <property type="molecule type" value="Genomic_DNA"/>
</dbReference>
<feature type="domain" description="Polymerase beta nucleotidyltransferase" evidence="4">
    <location>
        <begin position="17"/>
        <end position="98"/>
    </location>
</feature>
<evidence type="ECO:0000259" key="4">
    <source>
        <dbReference type="Pfam" id="PF18765"/>
    </source>
</evidence>